<dbReference type="FunCoup" id="G0VGZ0">
    <property type="interactions" value="35"/>
</dbReference>
<feature type="domain" description="FYVE-type" evidence="6">
    <location>
        <begin position="24"/>
        <end position="91"/>
    </location>
</feature>
<dbReference type="Proteomes" id="UP000001640">
    <property type="component" value="Chromosome 6"/>
</dbReference>
<dbReference type="PANTHER" id="PTHR39490">
    <property type="entry name" value="ARRESTIN DOMAIN-CONTAINING PROTEIN D"/>
    <property type="match status" value="1"/>
</dbReference>
<dbReference type="GO" id="GO:0008270">
    <property type="term" value="F:zinc ion binding"/>
    <property type="evidence" value="ECO:0007669"/>
    <property type="project" value="UniProtKB-KW"/>
</dbReference>
<reference key="2">
    <citation type="submission" date="2011-08" db="EMBL/GenBank/DDBJ databases">
        <title>Genome sequence of Naumovozyma castellii.</title>
        <authorList>
            <person name="Gordon J.L."/>
            <person name="Armisen D."/>
            <person name="Proux-Wera E."/>
            <person name="OhEigeartaigh S.S."/>
            <person name="Byrne K.P."/>
            <person name="Wolfe K.H."/>
        </authorList>
    </citation>
    <scope>NUCLEOTIDE SEQUENCE</scope>
    <source>
        <strain>Type strain:CBS 4309</strain>
    </source>
</reference>
<dbReference type="OMA" id="NFCPLHD"/>
<dbReference type="GO" id="GO:0045721">
    <property type="term" value="P:negative regulation of gluconeogenesis"/>
    <property type="evidence" value="ECO:0007669"/>
    <property type="project" value="EnsemblFungi"/>
</dbReference>
<dbReference type="GO" id="GO:0032266">
    <property type="term" value="F:phosphatidylinositol-3-phosphate binding"/>
    <property type="evidence" value="ECO:0007669"/>
    <property type="project" value="EnsemblFungi"/>
</dbReference>
<dbReference type="RefSeq" id="XP_003677116.1">
    <property type="nucleotide sequence ID" value="XM_003677068.1"/>
</dbReference>
<dbReference type="SMART" id="SM00184">
    <property type="entry name" value="RING"/>
    <property type="match status" value="1"/>
</dbReference>
<protein>
    <recommendedName>
        <fullName evidence="9">FYVE-type domain-containing protein</fullName>
    </recommendedName>
</protein>
<dbReference type="SUPFAM" id="SSF57903">
    <property type="entry name" value="FYVE/PHD zinc finger"/>
    <property type="match status" value="1"/>
</dbReference>
<dbReference type="InterPro" id="IPR017455">
    <property type="entry name" value="Znf_FYVE-rel"/>
</dbReference>
<evidence type="ECO:0000313" key="7">
    <source>
        <dbReference type="EMBL" id="CCC70761.1"/>
    </source>
</evidence>
<dbReference type="PROSITE" id="PS50089">
    <property type="entry name" value="ZF_RING_2"/>
    <property type="match status" value="1"/>
</dbReference>
<dbReference type="OrthoDB" id="660555at2759"/>
<sequence>MAELGVPLLQERDYINKDAEWEPDEKFQKCHDCGRKFTFLLRRHHCRCCGKVFCEACCGDFVHYDIKRVKILLPGEELPYRTCTDCITKLSESHLIVSSSESSGGEYETDANESVILPPIRNIGNTETNIHPPAEESYCPVCNLILSQFGNEEMATNHVKDCVRNAELAHQHNDDSNKHADNKLKNKTRMLIYKISAPSSPSSNNSCGECPICFEDMEVGDKVARLECLCVFHYKCIKSWIQKKKEKMKEYHIENDNTEAEQDRIRGNCCPFHDAVF</sequence>
<accession>G0VGZ0</accession>
<evidence type="ECO:0000259" key="5">
    <source>
        <dbReference type="PROSITE" id="PS50089"/>
    </source>
</evidence>
<keyword evidence="1" id="KW-0479">Metal-binding</keyword>
<proteinExistence type="predicted"/>
<dbReference type="Pfam" id="PF01363">
    <property type="entry name" value="FYVE"/>
    <property type="match status" value="1"/>
</dbReference>
<dbReference type="PROSITE" id="PS50178">
    <property type="entry name" value="ZF_FYVE"/>
    <property type="match status" value="1"/>
</dbReference>
<reference evidence="7 8" key="1">
    <citation type="journal article" date="2011" name="Proc. Natl. Acad. Sci. U.S.A.">
        <title>Evolutionary erosion of yeast sex chromosomes by mating-type switching accidents.</title>
        <authorList>
            <person name="Gordon J.L."/>
            <person name="Armisen D."/>
            <person name="Proux-Wera E."/>
            <person name="Oheigeartaigh S.S."/>
            <person name="Byrne K.P."/>
            <person name="Wolfe K.H."/>
        </authorList>
    </citation>
    <scope>NUCLEOTIDE SEQUENCE [LARGE SCALE GENOMIC DNA]</scope>
    <source>
        <strain evidence="8">ATCC 76901 / BCRC 22586 / CBS 4309 / NBRC 1992 / NRRL Y-12630</strain>
    </source>
</reference>
<dbReference type="Gene3D" id="3.30.40.10">
    <property type="entry name" value="Zinc/RING finger domain, C3HC4 (zinc finger)"/>
    <property type="match status" value="2"/>
</dbReference>
<dbReference type="SMART" id="SM00064">
    <property type="entry name" value="FYVE"/>
    <property type="match status" value="1"/>
</dbReference>
<dbReference type="PANTHER" id="PTHR39490:SF8">
    <property type="entry name" value="ZINC FINGER FYVE DOMAIN-CONTAINING PROTEIN 21"/>
    <property type="match status" value="1"/>
</dbReference>
<organism evidence="7 8">
    <name type="scientific">Naumovozyma castellii</name>
    <name type="common">Yeast</name>
    <name type="synonym">Saccharomyces castellii</name>
    <dbReference type="NCBI Taxonomy" id="27288"/>
    <lineage>
        <taxon>Eukaryota</taxon>
        <taxon>Fungi</taxon>
        <taxon>Dikarya</taxon>
        <taxon>Ascomycota</taxon>
        <taxon>Saccharomycotina</taxon>
        <taxon>Saccharomycetes</taxon>
        <taxon>Saccharomycetales</taxon>
        <taxon>Saccharomycetaceae</taxon>
        <taxon>Naumovozyma</taxon>
    </lineage>
</organism>
<dbReference type="KEGG" id="ncs:NCAS_0F02770"/>
<dbReference type="EMBL" id="HE576757">
    <property type="protein sequence ID" value="CCC70761.1"/>
    <property type="molecule type" value="Genomic_DNA"/>
</dbReference>
<dbReference type="GO" id="GO:0005770">
    <property type="term" value="C:late endosome"/>
    <property type="evidence" value="ECO:0007669"/>
    <property type="project" value="EnsemblFungi"/>
</dbReference>
<dbReference type="InterPro" id="IPR001841">
    <property type="entry name" value="Znf_RING"/>
</dbReference>
<dbReference type="InParanoid" id="G0VGZ0"/>
<dbReference type="HOGENOM" id="CLU_069851_0_0_1"/>
<dbReference type="InterPro" id="IPR011011">
    <property type="entry name" value="Znf_FYVE_PHD"/>
</dbReference>
<dbReference type="Pfam" id="PF13639">
    <property type="entry name" value="zf-RING_2"/>
    <property type="match status" value="1"/>
</dbReference>
<evidence type="ECO:0000256" key="4">
    <source>
        <dbReference type="PROSITE-ProRule" id="PRU00175"/>
    </source>
</evidence>
<name>G0VGZ0_NAUCA</name>
<dbReference type="SUPFAM" id="SSF57850">
    <property type="entry name" value="RING/U-box"/>
    <property type="match status" value="1"/>
</dbReference>
<dbReference type="GO" id="GO:0004842">
    <property type="term" value="F:ubiquitin-protein transferase activity"/>
    <property type="evidence" value="ECO:0007669"/>
    <property type="project" value="EnsemblFungi"/>
</dbReference>
<keyword evidence="8" id="KW-1185">Reference proteome</keyword>
<feature type="domain" description="RING-type" evidence="5">
    <location>
        <begin position="210"/>
        <end position="274"/>
    </location>
</feature>
<dbReference type="STRING" id="1064592.G0VGZ0"/>
<evidence type="ECO:0000256" key="1">
    <source>
        <dbReference type="ARBA" id="ARBA00022723"/>
    </source>
</evidence>
<dbReference type="GeneID" id="96904409"/>
<dbReference type="AlphaFoldDB" id="G0VGZ0"/>
<keyword evidence="3" id="KW-0862">Zinc</keyword>
<dbReference type="eggNOG" id="KOG1729">
    <property type="taxonomic scope" value="Eukaryota"/>
</dbReference>
<dbReference type="InterPro" id="IPR013083">
    <property type="entry name" value="Znf_RING/FYVE/PHD"/>
</dbReference>
<evidence type="ECO:0000256" key="2">
    <source>
        <dbReference type="ARBA" id="ARBA00022771"/>
    </source>
</evidence>
<dbReference type="InterPro" id="IPR052113">
    <property type="entry name" value="FYVE-type_Zinc_Finger"/>
</dbReference>
<evidence type="ECO:0008006" key="9">
    <source>
        <dbReference type="Google" id="ProtNLM"/>
    </source>
</evidence>
<gene>
    <name evidence="7" type="primary">NCAS0F02770</name>
    <name evidence="7" type="ordered locus">NCAS_0F02770</name>
</gene>
<dbReference type="InterPro" id="IPR000306">
    <property type="entry name" value="Znf_FYVE"/>
</dbReference>
<dbReference type="GO" id="GO:0016567">
    <property type="term" value="P:protein ubiquitination"/>
    <property type="evidence" value="ECO:0007669"/>
    <property type="project" value="EnsemblFungi"/>
</dbReference>
<keyword evidence="2 4" id="KW-0863">Zinc-finger</keyword>
<evidence type="ECO:0000256" key="3">
    <source>
        <dbReference type="ARBA" id="ARBA00022833"/>
    </source>
</evidence>
<dbReference type="GO" id="GO:0000329">
    <property type="term" value="C:fungal-type vacuole membrane"/>
    <property type="evidence" value="ECO:0007669"/>
    <property type="project" value="EnsemblFungi"/>
</dbReference>
<evidence type="ECO:0000259" key="6">
    <source>
        <dbReference type="PROSITE" id="PS50178"/>
    </source>
</evidence>
<dbReference type="GO" id="GO:0042176">
    <property type="term" value="P:regulation of protein catabolic process"/>
    <property type="evidence" value="ECO:0007669"/>
    <property type="project" value="EnsemblFungi"/>
</dbReference>
<evidence type="ECO:0000313" key="8">
    <source>
        <dbReference type="Proteomes" id="UP000001640"/>
    </source>
</evidence>
<dbReference type="GO" id="GO:0031647">
    <property type="term" value="P:regulation of protein stability"/>
    <property type="evidence" value="ECO:0007669"/>
    <property type="project" value="EnsemblFungi"/>
</dbReference>